<keyword evidence="1" id="KW-0808">Transferase</keyword>
<dbReference type="PANTHER" id="PTHR47703">
    <property type="entry name" value="D-AMINOACID AMINOTRANSFERASE-LIKE PLP-DEPENDENT ENZYMES SUPERFAMILY PROTEIN"/>
    <property type="match status" value="1"/>
</dbReference>
<comment type="caution">
    <text evidence="1">The sequence shown here is derived from an EMBL/GenBank/DDBJ whole genome shotgun (WGS) entry which is preliminary data.</text>
</comment>
<proteinExistence type="predicted"/>
<dbReference type="GO" id="GO:0008483">
    <property type="term" value="F:transaminase activity"/>
    <property type="evidence" value="ECO:0007669"/>
    <property type="project" value="UniProtKB-KW"/>
</dbReference>
<accession>A0ABQ8UH07</accession>
<dbReference type="InterPro" id="IPR036038">
    <property type="entry name" value="Aminotransferase-like"/>
</dbReference>
<dbReference type="Pfam" id="PF01063">
    <property type="entry name" value="Aminotran_4"/>
    <property type="match status" value="1"/>
</dbReference>
<keyword evidence="1" id="KW-0032">Aminotransferase</keyword>
<dbReference type="InterPro" id="IPR043132">
    <property type="entry name" value="BCAT-like_C"/>
</dbReference>
<organism evidence="1 2">
    <name type="scientific">Paratrimastix pyriformis</name>
    <dbReference type="NCBI Taxonomy" id="342808"/>
    <lineage>
        <taxon>Eukaryota</taxon>
        <taxon>Metamonada</taxon>
        <taxon>Preaxostyla</taxon>
        <taxon>Paratrimastigidae</taxon>
        <taxon>Paratrimastix</taxon>
    </lineage>
</organism>
<name>A0ABQ8UH07_9EUKA</name>
<gene>
    <name evidence="1" type="ORF">PAPYR_5728</name>
</gene>
<dbReference type="EMBL" id="JAPMOS010000028">
    <property type="protein sequence ID" value="KAJ4458531.1"/>
    <property type="molecule type" value="Genomic_DNA"/>
</dbReference>
<evidence type="ECO:0000313" key="2">
    <source>
        <dbReference type="Proteomes" id="UP001141327"/>
    </source>
</evidence>
<sequence>MASKLSCSELVVIVENGGVQVKRRSPVLGADSAPTAKQYLLAHERGAYTTCRTIAHTNILLLSTHITRLSQSICVIRSDLIGPESPPENRALFTPEALRAPVLHTIQLGLRAWFHALGKAPASTSTKTEDDIRIYILLSVEEQAGTLRPVIFTFMEPLTPLGPSLATTGCIVEVPGAPPRHHASAKDSGWVRDRLPLEQNKTPDAEEVLLQTEEGAITEGLSSNFFVVMRNGHLRTANEGVLSGTVRQIVLHACEHKKIPVDFRPPVLSERADWAEAFITSTSRLVMPVRLIRVLASSQLAEPYEIVFPSNGPVVPQLSELISQIQRVWSLEENNMITEGQHKPKDRLGGGQHKIGGVSESSTRMTLTFDFSAAQIPFVGIWGSVVPTLTLCNIPPEVHPACRSRSC</sequence>
<protein>
    <submittedName>
        <fullName evidence="1">Aminotransferase</fullName>
    </submittedName>
</protein>
<dbReference type="Gene3D" id="3.20.10.10">
    <property type="entry name" value="D-amino Acid Aminotransferase, subunit A, domain 2"/>
    <property type="match status" value="1"/>
</dbReference>
<evidence type="ECO:0000313" key="1">
    <source>
        <dbReference type="EMBL" id="KAJ4458531.1"/>
    </source>
</evidence>
<dbReference type="SUPFAM" id="SSF56752">
    <property type="entry name" value="D-aminoacid aminotransferase-like PLP-dependent enzymes"/>
    <property type="match status" value="1"/>
</dbReference>
<reference evidence="1" key="1">
    <citation type="journal article" date="2022" name="bioRxiv">
        <title>Genomics of Preaxostyla Flagellates Illuminates Evolutionary Transitions and the Path Towards Mitochondrial Loss.</title>
        <authorList>
            <person name="Novak L.V.F."/>
            <person name="Treitli S.C."/>
            <person name="Pyrih J."/>
            <person name="Halakuc P."/>
            <person name="Pipaliya S.V."/>
            <person name="Vacek V."/>
            <person name="Brzon O."/>
            <person name="Soukal P."/>
            <person name="Eme L."/>
            <person name="Dacks J.B."/>
            <person name="Karnkowska A."/>
            <person name="Elias M."/>
            <person name="Hampl V."/>
        </authorList>
    </citation>
    <scope>NUCLEOTIDE SEQUENCE</scope>
    <source>
        <strain evidence="1">RCP-MX</strain>
    </source>
</reference>
<dbReference type="PANTHER" id="PTHR47703:SF2">
    <property type="entry name" value="D-AMINOACID AMINOTRANSFERASE-LIKE PLP-DEPENDENT ENZYMES SUPERFAMILY PROTEIN"/>
    <property type="match status" value="1"/>
</dbReference>
<dbReference type="InterPro" id="IPR001544">
    <property type="entry name" value="Aminotrans_IV"/>
</dbReference>
<dbReference type="Proteomes" id="UP001141327">
    <property type="component" value="Unassembled WGS sequence"/>
</dbReference>
<keyword evidence="2" id="KW-1185">Reference proteome</keyword>